<feature type="transmembrane region" description="Helical" evidence="1">
    <location>
        <begin position="30"/>
        <end position="49"/>
    </location>
</feature>
<evidence type="ECO:0000313" key="3">
    <source>
        <dbReference type="Proteomes" id="UP000257080"/>
    </source>
</evidence>
<dbReference type="Proteomes" id="UP000257080">
    <property type="component" value="Unassembled WGS sequence"/>
</dbReference>
<feature type="transmembrane region" description="Helical" evidence="1">
    <location>
        <begin position="138"/>
        <end position="157"/>
    </location>
</feature>
<feature type="transmembrane region" description="Helical" evidence="1">
    <location>
        <begin position="61"/>
        <end position="80"/>
    </location>
</feature>
<keyword evidence="1" id="KW-1133">Transmembrane helix</keyword>
<feature type="transmembrane region" description="Helical" evidence="1">
    <location>
        <begin position="270"/>
        <end position="289"/>
    </location>
</feature>
<sequence length="290" mass="30177">MIAYVISVALYLRIMAQYVVGFFDTAGSTLWEPVIACTAVALIVAIGAIRGFTGLDKLDRVSLTAVLILTTILGGVLLFHDAQAAGSGTLTLPPVPALPPITTLLILGGIVITVQGFETVRYLADEYDARTRIRASRLAQLISSSIYIGFVAVATPVMGLGTPAGADNTLLNITGRIAPWLALPLVLSAVFSQFSAAIADTAAADGNLRSLNQWFKGPRPYLISGAAAIALAATVPTLIIVDIASRAFAAYYALQAIIAMRTATGAARKIGFGLLALLMTAVTLFALPAS</sequence>
<proteinExistence type="predicted"/>
<protein>
    <submittedName>
        <fullName evidence="2">Uncharacterized protein</fullName>
    </submittedName>
</protein>
<keyword evidence="1" id="KW-0812">Transmembrane</keyword>
<dbReference type="AlphaFoldDB" id="A0A3E0WCT5"/>
<feature type="transmembrane region" description="Helical" evidence="1">
    <location>
        <begin position="100"/>
        <end position="117"/>
    </location>
</feature>
<keyword evidence="1" id="KW-0472">Membrane</keyword>
<name>A0A3E0WCT5_9MICO</name>
<evidence type="ECO:0000256" key="1">
    <source>
        <dbReference type="SAM" id="Phobius"/>
    </source>
</evidence>
<dbReference type="EMBL" id="NBXE01000010">
    <property type="protein sequence ID" value="RFA28332.1"/>
    <property type="molecule type" value="Genomic_DNA"/>
</dbReference>
<reference evidence="2 3" key="1">
    <citation type="submission" date="2017-04" db="EMBL/GenBank/DDBJ databases">
        <title>Comparative genome analysis of Subtercola boreus.</title>
        <authorList>
            <person name="Cho Y.-J."/>
            <person name="Cho A."/>
            <person name="Kim O.-S."/>
            <person name="Lee J.-I."/>
        </authorList>
    </citation>
    <scope>NUCLEOTIDE SEQUENCE [LARGE SCALE GENOMIC DNA]</scope>
    <source>
        <strain evidence="2 3">P28004</strain>
    </source>
</reference>
<gene>
    <name evidence="2" type="ORF">B7R25_04595</name>
</gene>
<dbReference type="Gene3D" id="1.20.1740.10">
    <property type="entry name" value="Amino acid/polyamine transporter I"/>
    <property type="match status" value="1"/>
</dbReference>
<evidence type="ECO:0000313" key="2">
    <source>
        <dbReference type="EMBL" id="RFA28332.1"/>
    </source>
</evidence>
<feature type="transmembrane region" description="Helical" evidence="1">
    <location>
        <begin position="220"/>
        <end position="241"/>
    </location>
</feature>
<accession>A0A3E0WCT5</accession>
<comment type="caution">
    <text evidence="2">The sequence shown here is derived from an EMBL/GenBank/DDBJ whole genome shotgun (WGS) entry which is preliminary data.</text>
</comment>
<organism evidence="2 3">
    <name type="scientific">Subtercola boreus</name>
    <dbReference type="NCBI Taxonomy" id="120213"/>
    <lineage>
        <taxon>Bacteria</taxon>
        <taxon>Bacillati</taxon>
        <taxon>Actinomycetota</taxon>
        <taxon>Actinomycetes</taxon>
        <taxon>Micrococcales</taxon>
        <taxon>Microbacteriaceae</taxon>
        <taxon>Subtercola</taxon>
    </lineage>
</organism>